<organism evidence="2 3">
    <name type="scientific">Pukyongiella litopenaei</name>
    <dbReference type="NCBI Taxonomy" id="2605946"/>
    <lineage>
        <taxon>Bacteria</taxon>
        <taxon>Pseudomonadati</taxon>
        <taxon>Pseudomonadota</taxon>
        <taxon>Alphaproteobacteria</taxon>
        <taxon>Rhodobacterales</taxon>
        <taxon>Paracoccaceae</taxon>
        <taxon>Pukyongiella</taxon>
    </lineage>
</organism>
<dbReference type="InterPro" id="IPR013429">
    <property type="entry name" value="Regulatory_FmdB_Zinc_ribbon"/>
</dbReference>
<feature type="domain" description="Putative regulatory protein FmdB zinc ribbon" evidence="1">
    <location>
        <begin position="1"/>
        <end position="41"/>
    </location>
</feature>
<evidence type="ECO:0000313" key="3">
    <source>
        <dbReference type="Proteomes" id="UP000237655"/>
    </source>
</evidence>
<dbReference type="NCBIfam" id="TIGR02605">
    <property type="entry name" value="CxxC_CxxC_SSSS"/>
    <property type="match status" value="1"/>
</dbReference>
<keyword evidence="3" id="KW-1185">Reference proteome</keyword>
<accession>A0A2S0MRW4</accession>
<dbReference type="KEGG" id="thas:C6Y53_12610"/>
<name>A0A2S0MRW4_9RHOB</name>
<evidence type="ECO:0000259" key="1">
    <source>
        <dbReference type="SMART" id="SM00834"/>
    </source>
</evidence>
<gene>
    <name evidence="2" type="ORF">C6Y53_12610</name>
</gene>
<protein>
    <submittedName>
        <fullName evidence="2">Zinc ribbon domain-containing protein</fullName>
    </submittedName>
</protein>
<reference evidence="3" key="1">
    <citation type="submission" date="2018-03" db="EMBL/GenBank/DDBJ databases">
        <title>Genomic analysis of the strain SH-1 isolated from shrimp intestine.</title>
        <authorList>
            <person name="Kim Y.-S."/>
            <person name="Kim S.-E."/>
            <person name="Kim K.-H."/>
        </authorList>
    </citation>
    <scope>NUCLEOTIDE SEQUENCE [LARGE SCALE GENOMIC DNA]</scope>
    <source>
        <strain evidence="3">SH-1</strain>
    </source>
</reference>
<dbReference type="EMBL" id="CP027665">
    <property type="protein sequence ID" value="AVO38443.1"/>
    <property type="molecule type" value="Genomic_DNA"/>
</dbReference>
<dbReference type="RefSeq" id="WP_106472756.1">
    <property type="nucleotide sequence ID" value="NZ_CP027665.1"/>
</dbReference>
<dbReference type="SMART" id="SM00834">
    <property type="entry name" value="CxxC_CXXC_SSSS"/>
    <property type="match status" value="1"/>
</dbReference>
<dbReference type="AlphaFoldDB" id="A0A2S0MRW4"/>
<evidence type="ECO:0000313" key="2">
    <source>
        <dbReference type="EMBL" id="AVO38443.1"/>
    </source>
</evidence>
<dbReference type="Proteomes" id="UP000237655">
    <property type="component" value="Chromosome"/>
</dbReference>
<dbReference type="Pfam" id="PF09723">
    <property type="entry name" value="Zn_ribbon_8"/>
    <property type="match status" value="1"/>
</dbReference>
<sequence length="100" mass="11145">MPIYTYECTECGVFDTWNTIVDAASEISCPCCAKPSQRKVALPGLNLMNSTLRGYMSRSEKSGSEPRVVNKKHLAGCGCPMCKIGKPKERPTRYKWMIGH</sequence>
<proteinExistence type="predicted"/>